<evidence type="ECO:0000313" key="3">
    <source>
        <dbReference type="Proteomes" id="UP000636800"/>
    </source>
</evidence>
<sequence length="98" mass="11525">MEINSQMGGTIQMSQARWRLCVSRLIYRLRVVMPSGAGGTYRRLCWMVCRCRTLITHLAESYEACFVLVTSRKRWSIGEENFLPLSQKMERDTLARRY</sequence>
<dbReference type="Proteomes" id="UP000639772">
    <property type="component" value="Unassembled WGS sequence"/>
</dbReference>
<gene>
    <name evidence="2" type="ORF">HPP92_025101</name>
    <name evidence="1" type="ORF">HPP92_025375</name>
</gene>
<dbReference type="Proteomes" id="UP000636800">
    <property type="component" value="Unassembled WGS sequence"/>
</dbReference>
<proteinExistence type="predicted"/>
<evidence type="ECO:0000313" key="1">
    <source>
        <dbReference type="EMBL" id="KAG0452711.1"/>
    </source>
</evidence>
<dbReference type="AlphaFoldDB" id="A0A835PLL8"/>
<keyword evidence="3" id="KW-1185">Reference proteome</keyword>
<evidence type="ECO:0000313" key="4">
    <source>
        <dbReference type="Proteomes" id="UP000639772"/>
    </source>
</evidence>
<reference evidence="3 4" key="1">
    <citation type="journal article" date="2020" name="Nat. Food">
        <title>A phased Vanilla planifolia genome enables genetic improvement of flavour and production.</title>
        <authorList>
            <person name="Hasing T."/>
            <person name="Tang H."/>
            <person name="Brym M."/>
            <person name="Khazi F."/>
            <person name="Huang T."/>
            <person name="Chambers A.H."/>
        </authorList>
    </citation>
    <scope>NUCLEOTIDE SEQUENCE [LARGE SCALE GENOMIC DNA]</scope>
    <source>
        <tissue evidence="2">Leaf</tissue>
    </source>
</reference>
<name>A0A835PLL8_VANPL</name>
<organism evidence="2 4">
    <name type="scientific">Vanilla planifolia</name>
    <name type="common">Vanilla</name>
    <dbReference type="NCBI Taxonomy" id="51239"/>
    <lineage>
        <taxon>Eukaryota</taxon>
        <taxon>Viridiplantae</taxon>
        <taxon>Streptophyta</taxon>
        <taxon>Embryophyta</taxon>
        <taxon>Tracheophyta</taxon>
        <taxon>Spermatophyta</taxon>
        <taxon>Magnoliopsida</taxon>
        <taxon>Liliopsida</taxon>
        <taxon>Asparagales</taxon>
        <taxon>Orchidaceae</taxon>
        <taxon>Vanilloideae</taxon>
        <taxon>Vanilleae</taxon>
        <taxon>Vanilla</taxon>
    </lineage>
</organism>
<evidence type="ECO:0000313" key="2">
    <source>
        <dbReference type="EMBL" id="KAG0453797.1"/>
    </source>
</evidence>
<dbReference type="EMBL" id="JADCNL010000014">
    <property type="protein sequence ID" value="KAG0452711.1"/>
    <property type="molecule type" value="Genomic_DNA"/>
</dbReference>
<protein>
    <submittedName>
        <fullName evidence="2">Uncharacterized protein</fullName>
    </submittedName>
</protein>
<comment type="caution">
    <text evidence="2">The sequence shown here is derived from an EMBL/GenBank/DDBJ whole genome shotgun (WGS) entry which is preliminary data.</text>
</comment>
<accession>A0A835PLL8</accession>
<dbReference type="EMBL" id="JADCNM010000014">
    <property type="protein sequence ID" value="KAG0453797.1"/>
    <property type="molecule type" value="Genomic_DNA"/>
</dbReference>